<dbReference type="SUPFAM" id="SSF47413">
    <property type="entry name" value="lambda repressor-like DNA-binding domains"/>
    <property type="match status" value="1"/>
</dbReference>
<dbReference type="OrthoDB" id="8685853at2"/>
<reference evidence="1 2" key="1">
    <citation type="submission" date="2018-05" db="EMBL/GenBank/DDBJ databases">
        <title>complete genome sequence of Aquabacterium olei NBRC 110486.</title>
        <authorList>
            <person name="Tang B."/>
            <person name="Chang J."/>
            <person name="Zhang L."/>
            <person name="Yang H."/>
        </authorList>
    </citation>
    <scope>NUCLEOTIDE SEQUENCE [LARGE SCALE GENOMIC DNA]</scope>
    <source>
        <strain evidence="1 2">NBRC 110486</strain>
    </source>
</reference>
<dbReference type="RefSeq" id="WP_109035978.1">
    <property type="nucleotide sequence ID" value="NZ_CP029210.1"/>
</dbReference>
<dbReference type="KEGG" id="aon:DEH84_06900"/>
<dbReference type="InterPro" id="IPR001387">
    <property type="entry name" value="Cro/C1-type_HTH"/>
</dbReference>
<organism evidence="1 2">
    <name type="scientific">Aquabacterium olei</name>
    <dbReference type="NCBI Taxonomy" id="1296669"/>
    <lineage>
        <taxon>Bacteria</taxon>
        <taxon>Pseudomonadati</taxon>
        <taxon>Pseudomonadota</taxon>
        <taxon>Betaproteobacteria</taxon>
        <taxon>Burkholderiales</taxon>
        <taxon>Aquabacterium</taxon>
    </lineage>
</organism>
<dbReference type="CDD" id="cd00093">
    <property type="entry name" value="HTH_XRE"/>
    <property type="match status" value="1"/>
</dbReference>
<protein>
    <submittedName>
        <fullName evidence="1">Uncharacterized protein</fullName>
    </submittedName>
</protein>
<name>A0A2U8FQN0_9BURK</name>
<gene>
    <name evidence="1" type="ORF">DEH84_06900</name>
</gene>
<dbReference type="InterPro" id="IPR010982">
    <property type="entry name" value="Lambda_DNA-bd_dom_sf"/>
</dbReference>
<dbReference type="Proteomes" id="UP000244892">
    <property type="component" value="Chromosome"/>
</dbReference>
<keyword evidence="2" id="KW-1185">Reference proteome</keyword>
<evidence type="ECO:0000313" key="1">
    <source>
        <dbReference type="EMBL" id="AWI53187.1"/>
    </source>
</evidence>
<accession>A0A2U8FQN0</accession>
<evidence type="ECO:0000313" key="2">
    <source>
        <dbReference type="Proteomes" id="UP000244892"/>
    </source>
</evidence>
<dbReference type="AlphaFoldDB" id="A0A2U8FQN0"/>
<dbReference type="EMBL" id="CP029210">
    <property type="protein sequence ID" value="AWI53187.1"/>
    <property type="molecule type" value="Genomic_DNA"/>
</dbReference>
<dbReference type="GO" id="GO:0003677">
    <property type="term" value="F:DNA binding"/>
    <property type="evidence" value="ECO:0007669"/>
    <property type="project" value="InterPro"/>
</dbReference>
<proteinExistence type="predicted"/>
<sequence length="130" mass="14623">MDIHQIRLINYRNLLLQFANSPDEAARSDYGRIARFAAKAGVNPRYLSHINNGRKNLGDDLCREMERGLGLSHGWMDHNHELGPAPVDGDDAEERKFLATALELYRRSPVQVQQTLLDLALSLATRGDKA</sequence>